<evidence type="ECO:0000313" key="4">
    <source>
        <dbReference type="Proteomes" id="UP000573603"/>
    </source>
</evidence>
<feature type="compositionally biased region" description="Basic residues" evidence="1">
    <location>
        <begin position="506"/>
        <end position="517"/>
    </location>
</feature>
<feature type="region of interest" description="Disordered" evidence="1">
    <location>
        <begin position="534"/>
        <end position="556"/>
    </location>
</feature>
<dbReference type="InterPro" id="IPR058925">
    <property type="entry name" value="zf-C2H2_AcuF"/>
</dbReference>
<dbReference type="PANTHER" id="PTHR35391:SF5">
    <property type="entry name" value="DUF6590 DOMAIN-CONTAINING PROTEIN"/>
    <property type="match status" value="1"/>
</dbReference>
<feature type="domain" description="Oxidoreductase acuF-like C2H2 type zinc-finger" evidence="2">
    <location>
        <begin position="262"/>
        <end position="290"/>
    </location>
</feature>
<dbReference type="PANTHER" id="PTHR35391">
    <property type="entry name" value="C2H2-TYPE DOMAIN-CONTAINING PROTEIN-RELATED"/>
    <property type="match status" value="1"/>
</dbReference>
<evidence type="ECO:0000256" key="1">
    <source>
        <dbReference type="SAM" id="MobiDB-lite"/>
    </source>
</evidence>
<evidence type="ECO:0000313" key="3">
    <source>
        <dbReference type="EMBL" id="KAF5241188.1"/>
    </source>
</evidence>
<dbReference type="EMBL" id="JABEVY010000234">
    <property type="protein sequence ID" value="KAF5241188.1"/>
    <property type="molecule type" value="Genomic_DNA"/>
</dbReference>
<name>A0A8H5DZ60_9HYPO</name>
<proteinExistence type="predicted"/>
<dbReference type="AlphaFoldDB" id="A0A8H5DZ60"/>
<accession>A0A8H5DZ60</accession>
<dbReference type="Pfam" id="PF26082">
    <property type="entry name" value="zf-C2H2_AcuF"/>
    <property type="match status" value="1"/>
</dbReference>
<feature type="region of interest" description="Disordered" evidence="1">
    <location>
        <begin position="497"/>
        <end position="517"/>
    </location>
</feature>
<sequence length="645" mass="72085">MSEPITTSNKLDPAAALLWHAPGDGIAFLDEFPFPRLRSPILDATLACRHSFRSICFTRHSKSRWAEENLISFNAWSVSSGAGIWGEFSLDDKLVTRRQDSCILRNLLWMLDDFVNAVGRTGKYIPRELCSGPAKDSNVQGAESVLKQLFTLTTDFIRSLPFTHLWDSESSFGDEVDGDLASFKSTLLYEYDPLIANADKDRVQSITTVRDRLVEANSKRRSRLQKARKRRAKFRSGASHQSPLYQGPYPVLPPPVTSGSKVFECPHCFENLPVYLARASQWREHVMADLAPFTCVVSDCQYPNLFFTSEFDWRSHVERMHGVQRWTCYYCDPLITFDSLEALKAHLEAKRVDNVHAAALKLDDSEISAETASWQIDKPLECPFCPELALRDRSLNHIANCLFGFAMKALLYNDTYVVQLTSAFGGDQAEQLNRDFHRASKGLPVVSIEASDAVCSTSSTMPVEKIALPTDLLGTEGQPVSNRPRAISPRNLLKTSIGSERSSTTKPKRGGFHGHRSAARITPPLVVPQAVGQASALRPDPAMMSGGPPKKRRKLSDDDLDTRISYTSSVLATIDGSGLSGATGLIVASDNTTLRTRWVREWDSEVLPWEGWESCYPGYAGKKNHKRQCMVEIEEFERVEKRISI</sequence>
<dbReference type="Proteomes" id="UP000573603">
    <property type="component" value="Unassembled WGS sequence"/>
</dbReference>
<organism evidence="3 4">
    <name type="scientific">Fusarium anthophilum</name>
    <dbReference type="NCBI Taxonomy" id="48485"/>
    <lineage>
        <taxon>Eukaryota</taxon>
        <taxon>Fungi</taxon>
        <taxon>Dikarya</taxon>
        <taxon>Ascomycota</taxon>
        <taxon>Pezizomycotina</taxon>
        <taxon>Sordariomycetes</taxon>
        <taxon>Hypocreomycetidae</taxon>
        <taxon>Hypocreales</taxon>
        <taxon>Nectriaceae</taxon>
        <taxon>Fusarium</taxon>
        <taxon>Fusarium fujikuroi species complex</taxon>
    </lineage>
</organism>
<evidence type="ECO:0000259" key="2">
    <source>
        <dbReference type="Pfam" id="PF26082"/>
    </source>
</evidence>
<gene>
    <name evidence="3" type="ORF">FANTH_9184</name>
</gene>
<comment type="caution">
    <text evidence="3">The sequence shown here is derived from an EMBL/GenBank/DDBJ whole genome shotgun (WGS) entry which is preliminary data.</text>
</comment>
<reference evidence="3 4" key="1">
    <citation type="journal article" date="2020" name="BMC Genomics">
        <title>Correction to: Identification and distribution of gene clusters required for synthesis of sphingolipid metabolism inhibitors in diverse species of the filamentous fungus Fusarium.</title>
        <authorList>
            <person name="Kim H.S."/>
            <person name="Lohmar J.M."/>
            <person name="Busman M."/>
            <person name="Brown D.W."/>
            <person name="Naumann T.A."/>
            <person name="Divon H.H."/>
            <person name="Lysoe E."/>
            <person name="Uhlig S."/>
            <person name="Proctor R.H."/>
        </authorList>
    </citation>
    <scope>NUCLEOTIDE SEQUENCE [LARGE SCALE GENOMIC DNA]</scope>
    <source>
        <strain evidence="3 4">NRRL 25214</strain>
    </source>
</reference>
<protein>
    <recommendedName>
        <fullName evidence="2">Oxidoreductase acuF-like C2H2 type zinc-finger domain-containing protein</fullName>
    </recommendedName>
</protein>
<keyword evidence="4" id="KW-1185">Reference proteome</keyword>